<dbReference type="Proteomes" id="UP000014216">
    <property type="component" value="Unassembled WGS sequence"/>
</dbReference>
<evidence type="ECO:0000313" key="2">
    <source>
        <dbReference type="Proteomes" id="UP000014216"/>
    </source>
</evidence>
<evidence type="ECO:0000313" key="1">
    <source>
        <dbReference type="EMBL" id="EMS80409.1"/>
    </source>
</evidence>
<keyword evidence="2" id="KW-1185">Reference proteome</keyword>
<dbReference type="NCBIfam" id="TIGR00678">
    <property type="entry name" value="holB"/>
    <property type="match status" value="1"/>
</dbReference>
<dbReference type="PANTHER" id="PTHR11669">
    <property type="entry name" value="REPLICATION FACTOR C / DNA POLYMERASE III GAMMA-TAU SUBUNIT"/>
    <property type="match status" value="1"/>
</dbReference>
<protein>
    <submittedName>
        <fullName evidence="1">DNA polymerase III subunit delta</fullName>
        <ecNumber evidence="1">2.7.7.7</ecNumber>
    </submittedName>
</protein>
<organism evidence="1 2">
    <name type="scientific">Desulfotignum phosphitoxidans DSM 13687</name>
    <dbReference type="NCBI Taxonomy" id="1286635"/>
    <lineage>
        <taxon>Bacteria</taxon>
        <taxon>Pseudomonadati</taxon>
        <taxon>Thermodesulfobacteriota</taxon>
        <taxon>Desulfobacteria</taxon>
        <taxon>Desulfobacterales</taxon>
        <taxon>Desulfobacteraceae</taxon>
        <taxon>Desulfotignum</taxon>
    </lineage>
</organism>
<comment type="caution">
    <text evidence="1">The sequence shown here is derived from an EMBL/GenBank/DDBJ whole genome shotgun (WGS) entry which is preliminary data.</text>
</comment>
<sequence>MSVHKNDFPTALSELNRIIETRNIPNAILFTGNPGSGRKQAAFRFAKGINCTAGAGQGSVCNDCRSCKKIDANQHPDMIVVAPLDPRKAITISQIRQITAQTGTRPHEAAFRMVLITDADRMNTQAQNGLLKELEEPPENTFFILMAKERSALLPTILSRCRSLRFPPLSGPALAAHLCEQYPIDAQWAGIAAATAGTDQNLAATLVHPADDNLSKTPKTGKTSGIDWYSTRLWLIQQLCDLISGSASQKIHTALGLSGFLSQDPDGVIPGLAVMRTFFRDLCVFRHAPEKIVNRDCSDRFQKLAPDIRDNDALFWMDELHETEKRLASNSAIRMTLDRFFLKLIPI</sequence>
<keyword evidence="1" id="KW-0548">Nucleotidyltransferase</keyword>
<accession>S0G4B2</accession>
<dbReference type="EC" id="2.7.7.7" evidence="1"/>
<dbReference type="Gene3D" id="3.40.50.300">
    <property type="entry name" value="P-loop containing nucleotide triphosphate hydrolases"/>
    <property type="match status" value="1"/>
</dbReference>
<dbReference type="InterPro" id="IPR027417">
    <property type="entry name" value="P-loop_NTPase"/>
</dbReference>
<dbReference type="RefSeq" id="WP_006964650.1">
    <property type="nucleotide sequence ID" value="NZ_APJX01000002.1"/>
</dbReference>
<dbReference type="GO" id="GO:0008408">
    <property type="term" value="F:3'-5' exonuclease activity"/>
    <property type="evidence" value="ECO:0007669"/>
    <property type="project" value="InterPro"/>
</dbReference>
<dbReference type="GO" id="GO:0006261">
    <property type="term" value="P:DNA-templated DNA replication"/>
    <property type="evidence" value="ECO:0007669"/>
    <property type="project" value="TreeGrafter"/>
</dbReference>
<name>S0G4B2_9BACT</name>
<dbReference type="AlphaFoldDB" id="S0G4B2"/>
<reference evidence="1 2" key="1">
    <citation type="journal article" date="2013" name="Genome Announc.">
        <title>Draft Genome Sequence of Desulfotignum phosphitoxidans DSM 13687 Strain FiPS-3.</title>
        <authorList>
            <person name="Poehlein A."/>
            <person name="Daniel R."/>
            <person name="Simeonova D.D."/>
        </authorList>
    </citation>
    <scope>NUCLEOTIDE SEQUENCE [LARGE SCALE GENOMIC DNA]</scope>
    <source>
        <strain evidence="1 2">DSM 13687</strain>
    </source>
</reference>
<keyword evidence="1" id="KW-0808">Transferase</keyword>
<dbReference type="GO" id="GO:0003887">
    <property type="term" value="F:DNA-directed DNA polymerase activity"/>
    <property type="evidence" value="ECO:0007669"/>
    <property type="project" value="UniProtKB-EC"/>
</dbReference>
<dbReference type="EMBL" id="APJX01000002">
    <property type="protein sequence ID" value="EMS80409.1"/>
    <property type="molecule type" value="Genomic_DNA"/>
</dbReference>
<dbReference type="SUPFAM" id="SSF52540">
    <property type="entry name" value="P-loop containing nucleoside triphosphate hydrolases"/>
    <property type="match status" value="1"/>
</dbReference>
<dbReference type="OrthoDB" id="9810148at2"/>
<dbReference type="InterPro" id="IPR050238">
    <property type="entry name" value="DNA_Rep/Repair_Clamp_Loader"/>
</dbReference>
<proteinExistence type="predicted"/>
<dbReference type="Pfam" id="PF13177">
    <property type="entry name" value="DNA_pol3_delta2"/>
    <property type="match status" value="1"/>
</dbReference>
<dbReference type="PANTHER" id="PTHR11669:SF8">
    <property type="entry name" value="DNA POLYMERASE III SUBUNIT DELTA"/>
    <property type="match status" value="1"/>
</dbReference>
<gene>
    <name evidence="1" type="primary">holB</name>
    <name evidence="1" type="ORF">Dpo_2c00970</name>
</gene>
<dbReference type="InterPro" id="IPR004622">
    <property type="entry name" value="DNA_pol_HolB"/>
</dbReference>